<dbReference type="OrthoDB" id="479210at2"/>
<accession>A0A0F5Y944</accession>
<dbReference type="SUPFAM" id="SSF53474">
    <property type="entry name" value="alpha/beta-Hydrolases"/>
    <property type="match status" value="1"/>
</dbReference>
<dbReference type="ESTHER" id="9cyan-a0a0f5y944">
    <property type="family name" value="Duf_1350"/>
</dbReference>
<comment type="caution">
    <text evidence="1">The sequence shown here is derived from an EMBL/GenBank/DDBJ whole genome shotgun (WGS) entry which is preliminary data.</text>
</comment>
<dbReference type="EMBL" id="LATL02000263">
    <property type="protein sequence ID" value="KMW70105.1"/>
    <property type="molecule type" value="Genomic_DNA"/>
</dbReference>
<dbReference type="PATRIC" id="fig|1637645.4.peg.5238"/>
<evidence type="ECO:0000313" key="3">
    <source>
        <dbReference type="Proteomes" id="UP000033607"/>
    </source>
</evidence>
<sequence length="323" mass="36626">MSTEFRFEPVGFSWVAFHPQPKGIIRFIGGAFFGSFPTLSYRYFLEKLFKSGYTIVAIPFRFTFEHWSVSLSLLEEQNELQNLLVEKAKAAGYDGEFYLDNSNYFWIGHSLGCKYIALLELLSDQNGLTYLQDCIDQEEIDQIRRRLGDQKAIFNQPSLLLAPDISDTESAIPIKSIAHFIDKIGLGVLPSRSQTQCMIHRSQLFNITGLISFKSDDIAGNESNKQKGVYWFIQQLNNQNLIHQEIPGKHLEPLGVQIGQYLVDFNPLDKFIAPLSRRQLEPVALTILQQLSDRLKSALLPSVSQTQKKSISKVTVGVSTSKR</sequence>
<dbReference type="InterPro" id="IPR010765">
    <property type="entry name" value="DUF1350"/>
</dbReference>
<dbReference type="InterPro" id="IPR029058">
    <property type="entry name" value="AB_hydrolase_fold"/>
</dbReference>
<dbReference type="AlphaFoldDB" id="A0A0F5Y944"/>
<reference evidence="1 3" key="1">
    <citation type="submission" date="2015-06" db="EMBL/GenBank/DDBJ databases">
        <title>Draft genome assembly of filamentous brackish cyanobacterium Limnoraphis robusta strain CS-951.</title>
        <authorList>
            <person name="Willis A."/>
            <person name="Parks M."/>
            <person name="Burford M.A."/>
        </authorList>
    </citation>
    <scope>NUCLEOTIDE SEQUENCE [LARGE SCALE GENOMIC DNA]</scope>
    <source>
        <strain evidence="1 3">CS-951</strain>
    </source>
</reference>
<dbReference type="Proteomes" id="UP000033607">
    <property type="component" value="Unassembled WGS sequence"/>
</dbReference>
<organism evidence="1 3">
    <name type="scientific">Limnoraphis robusta CS-951</name>
    <dbReference type="NCBI Taxonomy" id="1637645"/>
    <lineage>
        <taxon>Bacteria</taxon>
        <taxon>Bacillati</taxon>
        <taxon>Cyanobacteriota</taxon>
        <taxon>Cyanophyceae</taxon>
        <taxon>Oscillatoriophycideae</taxon>
        <taxon>Oscillatoriales</taxon>
        <taxon>Sirenicapillariaceae</taxon>
        <taxon>Limnoraphis</taxon>
    </lineage>
</organism>
<proteinExistence type="predicted"/>
<name>A0A0F5Y944_9CYAN</name>
<dbReference type="EMBL" id="LATL02000304">
    <property type="protein sequence ID" value="KKD34730.1"/>
    <property type="molecule type" value="Genomic_DNA"/>
</dbReference>
<dbReference type="Pfam" id="PF07082">
    <property type="entry name" value="DUF1350"/>
    <property type="match status" value="1"/>
</dbReference>
<protein>
    <recommendedName>
        <fullName evidence="4">DUF1350 domain-containing protein</fullName>
    </recommendedName>
</protein>
<dbReference type="PANTHER" id="PTHR34127:SF1">
    <property type="entry name" value="OS04G0405600 PROTEIN"/>
    <property type="match status" value="1"/>
</dbReference>
<dbReference type="PANTHER" id="PTHR34127">
    <property type="entry name" value="OS04G0405600 PROTEIN"/>
    <property type="match status" value="1"/>
</dbReference>
<evidence type="ECO:0000313" key="2">
    <source>
        <dbReference type="EMBL" id="KMW70105.1"/>
    </source>
</evidence>
<evidence type="ECO:0008006" key="4">
    <source>
        <dbReference type="Google" id="ProtNLM"/>
    </source>
</evidence>
<dbReference type="RefSeq" id="WP_046282142.1">
    <property type="nucleotide sequence ID" value="NZ_LATL02000263.1"/>
</dbReference>
<evidence type="ECO:0000313" key="1">
    <source>
        <dbReference type="EMBL" id="KKD34730.1"/>
    </source>
</evidence>
<gene>
    <name evidence="1" type="ORF">WN50_29225</name>
    <name evidence="2" type="ORF">WN50_37865</name>
</gene>